<feature type="region of interest" description="Disordered" evidence="1">
    <location>
        <begin position="180"/>
        <end position="215"/>
    </location>
</feature>
<dbReference type="PANTHER" id="PTHR38645">
    <property type="entry name" value="CHROMOSOME 9, WHOLE GENOME SHOTGUN SEQUENCE"/>
    <property type="match status" value="1"/>
</dbReference>
<evidence type="ECO:0000313" key="2">
    <source>
        <dbReference type="EMBL" id="KEY69988.1"/>
    </source>
</evidence>
<accession>A0A084AXF9</accession>
<dbReference type="HOGENOM" id="CLU_997649_0_0_1"/>
<dbReference type="AlphaFoldDB" id="A0A084AXF9"/>
<keyword evidence="3" id="KW-1185">Reference proteome</keyword>
<feature type="region of interest" description="Disordered" evidence="1">
    <location>
        <begin position="89"/>
        <end position="150"/>
    </location>
</feature>
<feature type="compositionally biased region" description="Polar residues" evidence="1">
    <location>
        <begin position="1"/>
        <end position="12"/>
    </location>
</feature>
<organism evidence="2 3">
    <name type="scientific">Stachybotrys chartarum (strain CBS 109288 / IBT 7711)</name>
    <name type="common">Toxic black mold</name>
    <name type="synonym">Stilbospora chartarum</name>
    <dbReference type="NCBI Taxonomy" id="1280523"/>
    <lineage>
        <taxon>Eukaryota</taxon>
        <taxon>Fungi</taxon>
        <taxon>Dikarya</taxon>
        <taxon>Ascomycota</taxon>
        <taxon>Pezizomycotina</taxon>
        <taxon>Sordariomycetes</taxon>
        <taxon>Hypocreomycetidae</taxon>
        <taxon>Hypocreales</taxon>
        <taxon>Stachybotryaceae</taxon>
        <taxon>Stachybotrys</taxon>
    </lineage>
</organism>
<reference evidence="2 3" key="1">
    <citation type="journal article" date="2014" name="BMC Genomics">
        <title>Comparative genome sequencing reveals chemotype-specific gene clusters in the toxigenic black mold Stachybotrys.</title>
        <authorList>
            <person name="Semeiks J."/>
            <person name="Borek D."/>
            <person name="Otwinowski Z."/>
            <person name="Grishin N.V."/>
        </authorList>
    </citation>
    <scope>NUCLEOTIDE SEQUENCE [LARGE SCALE GENOMIC DNA]</scope>
    <source>
        <strain evidence="3">CBS 109288 / IBT 7711</strain>
    </source>
</reference>
<dbReference type="OrthoDB" id="21418at2759"/>
<evidence type="ECO:0000256" key="1">
    <source>
        <dbReference type="SAM" id="MobiDB-lite"/>
    </source>
</evidence>
<sequence>MDSMKGLNTSLPHASDRQAQHESPEQLLDVFKAAALSVTKLYKTSARLESQARADGYQDCLDELLAFLDKENIGLNDGEGWRIRQWATEKLDGRESGGPVGESEDEVEKIETQSSPDMTREASTPQPTAPLRTDSAPPTSAPVTDAPPTFVVPAQETFTFQSSHPYPNIATLDLSDTRAHNGASISSTRTAKSRMHGNASKTASRSSGRVGSKRKMDFDDLFGGCFDGKDPFGNGPKRNRHA</sequence>
<dbReference type="EMBL" id="KL648500">
    <property type="protein sequence ID" value="KEY69988.1"/>
    <property type="molecule type" value="Genomic_DNA"/>
</dbReference>
<feature type="region of interest" description="Disordered" evidence="1">
    <location>
        <begin position="1"/>
        <end position="25"/>
    </location>
</feature>
<dbReference type="PANTHER" id="PTHR38645:SF1">
    <property type="entry name" value="YALI0F12243P"/>
    <property type="match status" value="1"/>
</dbReference>
<proteinExistence type="predicted"/>
<protein>
    <submittedName>
        <fullName evidence="2">Uncharacterized protein</fullName>
    </submittedName>
</protein>
<evidence type="ECO:0000313" key="3">
    <source>
        <dbReference type="Proteomes" id="UP000028045"/>
    </source>
</evidence>
<gene>
    <name evidence="2" type="ORF">S7711_04006</name>
</gene>
<feature type="compositionally biased region" description="Polar residues" evidence="1">
    <location>
        <begin position="112"/>
        <end position="126"/>
    </location>
</feature>
<name>A0A084AXF9_STACB</name>
<dbReference type="Proteomes" id="UP000028045">
    <property type="component" value="Unassembled WGS sequence"/>
</dbReference>
<feature type="compositionally biased region" description="Basic and acidic residues" evidence="1">
    <location>
        <begin position="14"/>
        <end position="24"/>
    </location>
</feature>